<evidence type="ECO:0000256" key="4">
    <source>
        <dbReference type="ARBA" id="ARBA00093447"/>
    </source>
</evidence>
<dbReference type="Gene3D" id="3.30.1360.120">
    <property type="entry name" value="Probable tRNA modification gtpase trme, domain 1"/>
    <property type="match status" value="1"/>
</dbReference>
<proteinExistence type="inferred from homology"/>
<comment type="caution">
    <text evidence="6">The sequence shown here is derived from an EMBL/GenBank/DDBJ whole genome shotgun (WGS) entry which is preliminary data.</text>
</comment>
<dbReference type="EMBL" id="JANKHO010000409">
    <property type="protein sequence ID" value="KAJ3510300.1"/>
    <property type="molecule type" value="Genomic_DNA"/>
</dbReference>
<dbReference type="InterPro" id="IPR027266">
    <property type="entry name" value="TrmE/GcvT-like"/>
</dbReference>
<dbReference type="SUPFAM" id="SSF103025">
    <property type="entry name" value="Folate-binding domain"/>
    <property type="match status" value="1"/>
</dbReference>
<dbReference type="InterPro" id="IPR045179">
    <property type="entry name" value="YgfZ/GcvT"/>
</dbReference>
<dbReference type="InterPro" id="IPR057460">
    <property type="entry name" value="CAF17_C"/>
</dbReference>
<keyword evidence="3" id="KW-0496">Mitochondrion</keyword>
<feature type="domain" description="CAF17 C-terminal" evidence="5">
    <location>
        <begin position="187"/>
        <end position="285"/>
    </location>
</feature>
<evidence type="ECO:0000313" key="6">
    <source>
        <dbReference type="EMBL" id="KAJ3510300.1"/>
    </source>
</evidence>
<name>A0A9W8K8C1_9AGAR</name>
<gene>
    <name evidence="6" type="ORF">NLJ89_g4761</name>
</gene>
<sequence length="296" mass="33352">MYDVFLYATNNGFLLEYDTTPSEAVSLASYFKRHVLRSKVKVRSATEEYDVWAAWGSAKDHEWETKRLWHWERSGAVEPVWNGTQSWPWGTEEGVILDRRAVGMGRRLLVRKGERPLDAATHDIVSNEEYLLHRIVRGVPEGAADIVPMQAFPMESNLDIMGALDFRKGCYVGQELTVRTYHTGVVRKRILPVVIQKLERGVQASPSSPLPLYLDIKPVKNNLEKLGPRPRGSGKMLSNQKGVGLALLRLEHVAGVQKGDLKFDIVDGGNATNLSAVPWWPEWWPHEPDTTPTSST</sequence>
<dbReference type="AlphaFoldDB" id="A0A9W8K8C1"/>
<organism evidence="6 7">
    <name type="scientific">Agrocybe chaxingu</name>
    <dbReference type="NCBI Taxonomy" id="84603"/>
    <lineage>
        <taxon>Eukaryota</taxon>
        <taxon>Fungi</taxon>
        <taxon>Dikarya</taxon>
        <taxon>Basidiomycota</taxon>
        <taxon>Agaricomycotina</taxon>
        <taxon>Agaricomycetes</taxon>
        <taxon>Agaricomycetidae</taxon>
        <taxon>Agaricales</taxon>
        <taxon>Agaricineae</taxon>
        <taxon>Strophariaceae</taxon>
        <taxon>Agrocybe</taxon>
    </lineage>
</organism>
<protein>
    <recommendedName>
        <fullName evidence="5">CAF17 C-terminal domain-containing protein</fullName>
    </recommendedName>
</protein>
<comment type="similarity">
    <text evidence="4">Belongs to the GcvT family. CAF17/IBA57 subfamily.</text>
</comment>
<comment type="subcellular location">
    <subcellularLocation>
        <location evidence="1">Mitochondrion</location>
    </subcellularLocation>
</comment>
<evidence type="ECO:0000313" key="7">
    <source>
        <dbReference type="Proteomes" id="UP001148786"/>
    </source>
</evidence>
<dbReference type="InterPro" id="IPR017703">
    <property type="entry name" value="YgfZ/GCV_T_CS"/>
</dbReference>
<dbReference type="PANTHER" id="PTHR22602">
    <property type="entry name" value="TRANSFERASE CAF17, MITOCHONDRIAL-RELATED"/>
    <property type="match status" value="1"/>
</dbReference>
<keyword evidence="7" id="KW-1185">Reference proteome</keyword>
<reference evidence="6" key="1">
    <citation type="submission" date="2022-07" db="EMBL/GenBank/DDBJ databases">
        <title>Genome Sequence of Agrocybe chaxingu.</title>
        <authorList>
            <person name="Buettner E."/>
        </authorList>
    </citation>
    <scope>NUCLEOTIDE SEQUENCE</scope>
    <source>
        <strain evidence="6">MP-N11</strain>
    </source>
</reference>
<dbReference type="GO" id="GO:0016226">
    <property type="term" value="P:iron-sulfur cluster assembly"/>
    <property type="evidence" value="ECO:0007669"/>
    <property type="project" value="TreeGrafter"/>
</dbReference>
<dbReference type="Pfam" id="PF25455">
    <property type="entry name" value="Beta-barrel_CAF17_C"/>
    <property type="match status" value="1"/>
</dbReference>
<accession>A0A9W8K8C1</accession>
<dbReference type="PANTHER" id="PTHR22602:SF0">
    <property type="entry name" value="TRANSFERASE CAF17, MITOCHONDRIAL-RELATED"/>
    <property type="match status" value="1"/>
</dbReference>
<keyword evidence="2" id="KW-0809">Transit peptide</keyword>
<dbReference type="NCBIfam" id="TIGR03317">
    <property type="entry name" value="ygfZ_signature"/>
    <property type="match status" value="1"/>
</dbReference>
<evidence type="ECO:0000256" key="3">
    <source>
        <dbReference type="ARBA" id="ARBA00023128"/>
    </source>
</evidence>
<dbReference type="OrthoDB" id="191995at2759"/>
<evidence type="ECO:0000256" key="2">
    <source>
        <dbReference type="ARBA" id="ARBA00022946"/>
    </source>
</evidence>
<dbReference type="GO" id="GO:0005759">
    <property type="term" value="C:mitochondrial matrix"/>
    <property type="evidence" value="ECO:0007669"/>
    <property type="project" value="TreeGrafter"/>
</dbReference>
<evidence type="ECO:0000259" key="5">
    <source>
        <dbReference type="Pfam" id="PF25455"/>
    </source>
</evidence>
<evidence type="ECO:0000256" key="1">
    <source>
        <dbReference type="ARBA" id="ARBA00004173"/>
    </source>
</evidence>
<dbReference type="Proteomes" id="UP001148786">
    <property type="component" value="Unassembled WGS sequence"/>
</dbReference>